<dbReference type="InterPro" id="IPR024673">
    <property type="entry name" value="Octahem_Cyt_c"/>
</dbReference>
<dbReference type="PANTHER" id="PTHR35038:SF5">
    <property type="entry name" value="CYTOCHROME C-TYPE PROTEIN NRFB"/>
    <property type="match status" value="1"/>
</dbReference>
<dbReference type="PIRSF" id="PIRSF039014">
    <property type="entry name" value="OTR_cyc"/>
    <property type="match status" value="1"/>
</dbReference>
<accession>A0A2K8KSJ8</accession>
<dbReference type="AlphaFoldDB" id="A0A2K8KSJ8"/>
<dbReference type="RefSeq" id="WP_100257938.1">
    <property type="nucleotide sequence ID" value="NZ_CP011797.1"/>
</dbReference>
<evidence type="ECO:0000313" key="5">
    <source>
        <dbReference type="Proteomes" id="UP000229757"/>
    </source>
</evidence>
<keyword evidence="5" id="KW-1185">Reference proteome</keyword>
<keyword evidence="2" id="KW-0472">Membrane</keyword>
<keyword evidence="2" id="KW-1133">Transmembrane helix</keyword>
<dbReference type="SUPFAM" id="SSF48695">
    <property type="entry name" value="Multiheme cytochromes"/>
    <property type="match status" value="1"/>
</dbReference>
<sequence length="540" mass="58865">MTLHYSELPARKGRRFCFVGLLFIGLFSAVPVVAAPTADHSQFDALQVPFSDIEQINAACVGCHNVAEDQLHKTLHWQWDIALENGEQYGKLNVINAYHPNIASNSQACGSCHIGFGLAKKITDGIAPAAVDCLACHDTSGEYFYFRFHQDGAECAMCHDDGADAMKQRVKTQGEKYTLSLRAMAQSTGATSTATCGSCHFYDGGADGAKHGDLDSSLFDADFAVDVHMSADGADFTCSSCHQSIDHQLFGSRYQAHSVGDDQGVSALTGARATCVSCHGDRPMQDDKLNDHTDVIACQTCHIPTYARGGIATKTKWDWSTAGDLNRSKRPKVEVNSAGRVSYASQKGHMEYGENLKPVYRWFNGAMVFKAPGAEVNSDGVTLINEIQGSSQDGISKIFPFHQITSILPYDTQSQQLMPMNLAGRSRDAYWNGYNWPKSLKAGAKAAGIEFSGNFDFTESQMSWPLNHTVAPKEQALSCNACHGATSDGLLDEVEGLYIPGRRQHAWLDRYGVLALLVTFLGVAGHGTLRAYFGWRRKQL</sequence>
<feature type="chain" id="PRO_5014966120" evidence="3">
    <location>
        <begin position="35"/>
        <end position="540"/>
    </location>
</feature>
<dbReference type="Gene3D" id="1.10.1130.10">
    <property type="entry name" value="Flavocytochrome C3, Chain A"/>
    <property type="match status" value="1"/>
</dbReference>
<organism evidence="4 5">
    <name type="scientific">Reinekea forsetii</name>
    <dbReference type="NCBI Taxonomy" id="1336806"/>
    <lineage>
        <taxon>Bacteria</taxon>
        <taxon>Pseudomonadati</taxon>
        <taxon>Pseudomonadota</taxon>
        <taxon>Gammaproteobacteria</taxon>
        <taxon>Oceanospirillales</taxon>
        <taxon>Saccharospirillaceae</taxon>
        <taxon>Reinekea</taxon>
    </lineage>
</organism>
<dbReference type="PANTHER" id="PTHR35038">
    <property type="entry name" value="DISSIMILATORY SULFITE REDUCTASE SIRA"/>
    <property type="match status" value="1"/>
</dbReference>
<evidence type="ECO:0000256" key="3">
    <source>
        <dbReference type="SAM" id="SignalP"/>
    </source>
</evidence>
<evidence type="ECO:0000256" key="2">
    <source>
        <dbReference type="SAM" id="Phobius"/>
    </source>
</evidence>
<dbReference type="Proteomes" id="UP000229757">
    <property type="component" value="Chromosome"/>
</dbReference>
<gene>
    <name evidence="4" type="ORF">REIFOR_02573</name>
</gene>
<evidence type="ECO:0000313" key="4">
    <source>
        <dbReference type="EMBL" id="ATX77698.1"/>
    </source>
</evidence>
<dbReference type="EMBL" id="CP011797">
    <property type="protein sequence ID" value="ATX77698.1"/>
    <property type="molecule type" value="Genomic_DNA"/>
</dbReference>
<evidence type="ECO:0000256" key="1">
    <source>
        <dbReference type="ARBA" id="ARBA00022729"/>
    </source>
</evidence>
<dbReference type="InterPro" id="IPR051829">
    <property type="entry name" value="Multiheme_Cytochr_ET"/>
</dbReference>
<protein>
    <submittedName>
        <fullName evidence="4">Cytochrome c domain protein</fullName>
    </submittedName>
</protein>
<feature type="transmembrane region" description="Helical" evidence="2">
    <location>
        <begin position="511"/>
        <end position="533"/>
    </location>
</feature>
<name>A0A2K8KSJ8_9GAMM</name>
<dbReference type="OrthoDB" id="9788513at2"/>
<keyword evidence="2" id="KW-0812">Transmembrane</keyword>
<dbReference type="KEGG" id="rfo:REIFOR_02573"/>
<keyword evidence="1 3" id="KW-0732">Signal</keyword>
<feature type="signal peptide" evidence="3">
    <location>
        <begin position="1"/>
        <end position="34"/>
    </location>
</feature>
<dbReference type="Pfam" id="PF11783">
    <property type="entry name" value="Cytochrome_cB"/>
    <property type="match status" value="1"/>
</dbReference>
<dbReference type="InterPro" id="IPR036280">
    <property type="entry name" value="Multihaem_cyt_sf"/>
</dbReference>
<proteinExistence type="predicted"/>
<dbReference type="NCBIfam" id="TIGR04315">
    <property type="entry name" value="octaheme_Shew"/>
    <property type="match status" value="1"/>
</dbReference>
<reference evidence="4 5" key="1">
    <citation type="journal article" date="2017" name="Environ. Microbiol.">
        <title>Genomic and physiological analyses of 'Reinekea forsetii' reveal a versatile opportunistic lifestyle during spring algae blooms.</title>
        <authorList>
            <person name="Avci B."/>
            <person name="Hahnke R.L."/>
            <person name="Chafee M."/>
            <person name="Fischer T."/>
            <person name="Gruber-Vodicka H."/>
            <person name="Tegetmeyer H.E."/>
            <person name="Harder J."/>
            <person name="Fuchs B.M."/>
            <person name="Amann R.I."/>
            <person name="Teeling H."/>
        </authorList>
    </citation>
    <scope>NUCLEOTIDE SEQUENCE [LARGE SCALE GENOMIC DNA]</scope>
    <source>
        <strain evidence="4 5">Hel1_31_D35</strain>
    </source>
</reference>
<dbReference type="GO" id="GO:0016491">
    <property type="term" value="F:oxidoreductase activity"/>
    <property type="evidence" value="ECO:0007669"/>
    <property type="project" value="TreeGrafter"/>
</dbReference>